<dbReference type="InterPro" id="IPR013520">
    <property type="entry name" value="Ribonucl_H"/>
</dbReference>
<protein>
    <submittedName>
        <fullName evidence="8">Interferon-stimulated gene 20 kDa protein</fullName>
    </submittedName>
</protein>
<dbReference type="Proteomes" id="UP000248482">
    <property type="component" value="Unplaced"/>
</dbReference>
<dbReference type="Gene3D" id="3.30.420.10">
    <property type="entry name" value="Ribonuclease H-like superfamily/Ribonuclease H"/>
    <property type="match status" value="1"/>
</dbReference>
<reference evidence="8" key="1">
    <citation type="submission" date="2025-08" db="UniProtKB">
        <authorList>
            <consortium name="RefSeq"/>
        </authorList>
    </citation>
    <scope>IDENTIFICATION</scope>
    <source>
        <tissue evidence="8">Blood</tissue>
    </source>
</reference>
<dbReference type="PANTHER" id="PTHR12801">
    <property type="entry name" value="RNA EXONUCLEASE REXO1 / RECO3 FAMILY MEMBER-RELATED"/>
    <property type="match status" value="1"/>
</dbReference>
<dbReference type="KEGG" id="elk:111152651"/>
<dbReference type="GO" id="GO:0045071">
    <property type="term" value="P:negative regulation of viral genome replication"/>
    <property type="evidence" value="ECO:0007669"/>
    <property type="project" value="TreeGrafter"/>
</dbReference>
<evidence type="ECO:0000313" key="7">
    <source>
        <dbReference type="Proteomes" id="UP000248482"/>
    </source>
</evidence>
<evidence type="ECO:0000256" key="2">
    <source>
        <dbReference type="ARBA" id="ARBA00022722"/>
    </source>
</evidence>
<dbReference type="SMART" id="SM00479">
    <property type="entry name" value="EXOIII"/>
    <property type="match status" value="1"/>
</dbReference>
<proteinExistence type="predicted"/>
<organism evidence="7 8">
    <name type="scientific">Enhydra lutris kenyoni</name>
    <name type="common">northern sea otter</name>
    <dbReference type="NCBI Taxonomy" id="391180"/>
    <lineage>
        <taxon>Eukaryota</taxon>
        <taxon>Metazoa</taxon>
        <taxon>Chordata</taxon>
        <taxon>Craniata</taxon>
        <taxon>Vertebrata</taxon>
        <taxon>Euteleostomi</taxon>
        <taxon>Mammalia</taxon>
        <taxon>Eutheria</taxon>
        <taxon>Laurasiatheria</taxon>
        <taxon>Carnivora</taxon>
        <taxon>Caniformia</taxon>
        <taxon>Musteloidea</taxon>
        <taxon>Mustelidae</taxon>
        <taxon>Lutrinae</taxon>
        <taxon>Enhydra</taxon>
    </lineage>
</organism>
<dbReference type="PANTHER" id="PTHR12801:SF59">
    <property type="entry name" value="INTERFERON-STIMULATED GENE 20 KDA PROTEIN"/>
    <property type="match status" value="1"/>
</dbReference>
<keyword evidence="4" id="KW-0269">Exonuclease</keyword>
<evidence type="ECO:0000313" key="8">
    <source>
        <dbReference type="RefSeq" id="XP_022366902.1"/>
    </source>
</evidence>
<comment type="subcellular location">
    <subcellularLocation>
        <location evidence="1">Nucleus</location>
        <location evidence="1">Nucleolus</location>
    </subcellularLocation>
</comment>
<evidence type="ECO:0000256" key="1">
    <source>
        <dbReference type="ARBA" id="ARBA00004604"/>
    </source>
</evidence>
<dbReference type="GeneID" id="111152651"/>
<dbReference type="GO" id="GO:0006308">
    <property type="term" value="P:DNA catabolic process"/>
    <property type="evidence" value="ECO:0007669"/>
    <property type="project" value="TreeGrafter"/>
</dbReference>
<dbReference type="AlphaFoldDB" id="A0A2Y9K0G0"/>
<dbReference type="InterPro" id="IPR047021">
    <property type="entry name" value="REXO1/3/4-like"/>
</dbReference>
<feature type="domain" description="Exonuclease" evidence="6">
    <location>
        <begin position="6"/>
        <end position="171"/>
    </location>
</feature>
<dbReference type="InterPro" id="IPR036397">
    <property type="entry name" value="RNaseH_sf"/>
</dbReference>
<dbReference type="OrthoDB" id="16516at2759"/>
<keyword evidence="5" id="KW-0539">Nucleus</keyword>
<dbReference type="InterPro" id="IPR012337">
    <property type="entry name" value="RNaseH-like_sf"/>
</dbReference>
<gene>
    <name evidence="8" type="primary">LOC111152651</name>
</gene>
<dbReference type="FunFam" id="3.30.420.10:FF:000007">
    <property type="entry name" value="Interferon-stimulated exonuclease gene 20"/>
    <property type="match status" value="1"/>
</dbReference>
<keyword evidence="2" id="KW-0540">Nuclease</keyword>
<accession>A0A2Y9K0G0</accession>
<evidence type="ECO:0000256" key="4">
    <source>
        <dbReference type="ARBA" id="ARBA00022839"/>
    </source>
</evidence>
<dbReference type="GO" id="GO:0051607">
    <property type="term" value="P:defense response to virus"/>
    <property type="evidence" value="ECO:0007669"/>
    <property type="project" value="TreeGrafter"/>
</dbReference>
<dbReference type="STRING" id="391180.A0A2Y9K0G0"/>
<sequence length="171" mass="19205">MASSPAVVAIDCEMVGLGRGQGSGLARCSLVDINGMVLYDRFIRPEGEIMDYRTRFSGITPRNMETATPFAVARQEILQLLRGKLVVGHDLKHDFQALKEDMVNYSVHDTSTDKVLLKQANLPSHKQASLRKLSEVLLHRRIQNDRSGHSSVEDARASMELYKLSQRLRAR</sequence>
<evidence type="ECO:0000256" key="3">
    <source>
        <dbReference type="ARBA" id="ARBA00022801"/>
    </source>
</evidence>
<dbReference type="RefSeq" id="XP_022366902.1">
    <property type="nucleotide sequence ID" value="XM_022511194.1"/>
</dbReference>
<dbReference type="GO" id="GO:0004527">
    <property type="term" value="F:exonuclease activity"/>
    <property type="evidence" value="ECO:0007669"/>
    <property type="project" value="UniProtKB-KW"/>
</dbReference>
<keyword evidence="7" id="KW-1185">Reference proteome</keyword>
<dbReference type="Pfam" id="PF00929">
    <property type="entry name" value="RNase_T"/>
    <property type="match status" value="1"/>
</dbReference>
<dbReference type="GO" id="GO:0006401">
    <property type="term" value="P:RNA catabolic process"/>
    <property type="evidence" value="ECO:0007669"/>
    <property type="project" value="TreeGrafter"/>
</dbReference>
<evidence type="ECO:0000256" key="5">
    <source>
        <dbReference type="ARBA" id="ARBA00023242"/>
    </source>
</evidence>
<dbReference type="GO" id="GO:0003676">
    <property type="term" value="F:nucleic acid binding"/>
    <property type="evidence" value="ECO:0007669"/>
    <property type="project" value="InterPro"/>
</dbReference>
<keyword evidence="3" id="KW-0378">Hydrolase</keyword>
<dbReference type="GO" id="GO:0005730">
    <property type="term" value="C:nucleolus"/>
    <property type="evidence" value="ECO:0007669"/>
    <property type="project" value="UniProtKB-SubCell"/>
</dbReference>
<evidence type="ECO:0000259" key="6">
    <source>
        <dbReference type="SMART" id="SM00479"/>
    </source>
</evidence>
<name>A0A2Y9K0G0_ENHLU</name>
<dbReference type="SUPFAM" id="SSF53098">
    <property type="entry name" value="Ribonuclease H-like"/>
    <property type="match status" value="1"/>
</dbReference>